<evidence type="ECO:0000313" key="2">
    <source>
        <dbReference type="Proteomes" id="UP000240418"/>
    </source>
</evidence>
<dbReference type="RefSeq" id="WP_207797125.1">
    <property type="nucleotide sequence ID" value="NZ_PYGJ01000026.1"/>
</dbReference>
<accession>A0A2P8F031</accession>
<reference evidence="1 2" key="1">
    <citation type="submission" date="2018-03" db="EMBL/GenBank/DDBJ databases">
        <title>Genomic Encyclopedia of Archaeal and Bacterial Type Strains, Phase II (KMG-II): from individual species to whole genera.</title>
        <authorList>
            <person name="Goeker M."/>
        </authorList>
    </citation>
    <scope>NUCLEOTIDE SEQUENCE [LARGE SCALE GENOMIC DNA]</scope>
    <source>
        <strain evidence="1 2">DSM 100673</strain>
    </source>
</reference>
<sequence length="159" mass="17461">LNPSEKRLSHRHAKWPAFTPPHWQVFNPPLTLDRTMFGDDAYYRELDRRAAAFAAADAARAISSGASRSTGSAISLKSCRTYDIDGFRSSCVSSKTEADQQFAAYQERVRKVEAADAQRQSQIEAAAARQAELNRAARARADAALAECRGRSNVVNACL</sequence>
<protein>
    <submittedName>
        <fullName evidence="1">Uncharacterized protein</fullName>
    </submittedName>
</protein>
<dbReference type="EMBL" id="PYGJ01000026">
    <property type="protein sequence ID" value="PSL15082.1"/>
    <property type="molecule type" value="Genomic_DNA"/>
</dbReference>
<dbReference type="AlphaFoldDB" id="A0A2P8F031"/>
<comment type="caution">
    <text evidence="1">The sequence shown here is derived from an EMBL/GenBank/DDBJ whole genome shotgun (WGS) entry which is preliminary data.</text>
</comment>
<evidence type="ECO:0000313" key="1">
    <source>
        <dbReference type="EMBL" id="PSL15082.1"/>
    </source>
</evidence>
<name>A0A2P8F031_9RHOB</name>
<keyword evidence="2" id="KW-1185">Reference proteome</keyword>
<feature type="non-terminal residue" evidence="1">
    <location>
        <position position="1"/>
    </location>
</feature>
<gene>
    <name evidence="1" type="ORF">CLV88_1261</name>
</gene>
<dbReference type="Proteomes" id="UP000240418">
    <property type="component" value="Unassembled WGS sequence"/>
</dbReference>
<organism evidence="1 2">
    <name type="scientific">Shimia abyssi</name>
    <dbReference type="NCBI Taxonomy" id="1662395"/>
    <lineage>
        <taxon>Bacteria</taxon>
        <taxon>Pseudomonadati</taxon>
        <taxon>Pseudomonadota</taxon>
        <taxon>Alphaproteobacteria</taxon>
        <taxon>Rhodobacterales</taxon>
        <taxon>Roseobacteraceae</taxon>
    </lineage>
</organism>
<proteinExistence type="predicted"/>